<evidence type="ECO:0000256" key="1">
    <source>
        <dbReference type="SAM" id="MobiDB-lite"/>
    </source>
</evidence>
<comment type="caution">
    <text evidence="2">The sequence shown here is derived from an EMBL/GenBank/DDBJ whole genome shotgun (WGS) entry which is preliminary data.</text>
</comment>
<feature type="compositionally biased region" description="Basic residues" evidence="1">
    <location>
        <begin position="1"/>
        <end position="15"/>
    </location>
</feature>
<dbReference type="EMBL" id="LAZR01009627">
    <property type="protein sequence ID" value="KKM71473.1"/>
    <property type="molecule type" value="Genomic_DNA"/>
</dbReference>
<reference evidence="2" key="1">
    <citation type="journal article" date="2015" name="Nature">
        <title>Complex archaea that bridge the gap between prokaryotes and eukaryotes.</title>
        <authorList>
            <person name="Spang A."/>
            <person name="Saw J.H."/>
            <person name="Jorgensen S.L."/>
            <person name="Zaremba-Niedzwiedzka K."/>
            <person name="Martijn J."/>
            <person name="Lind A.E."/>
            <person name="van Eijk R."/>
            <person name="Schleper C."/>
            <person name="Guy L."/>
            <person name="Ettema T.J."/>
        </authorList>
    </citation>
    <scope>NUCLEOTIDE SEQUENCE</scope>
</reference>
<evidence type="ECO:0000313" key="2">
    <source>
        <dbReference type="EMBL" id="KKM71473.1"/>
    </source>
</evidence>
<protein>
    <submittedName>
        <fullName evidence="2">Uncharacterized protein</fullName>
    </submittedName>
</protein>
<dbReference type="AlphaFoldDB" id="A0A0F9JP43"/>
<organism evidence="2">
    <name type="scientific">marine sediment metagenome</name>
    <dbReference type="NCBI Taxonomy" id="412755"/>
    <lineage>
        <taxon>unclassified sequences</taxon>
        <taxon>metagenomes</taxon>
        <taxon>ecological metagenomes</taxon>
    </lineage>
</organism>
<proteinExistence type="predicted"/>
<gene>
    <name evidence="2" type="ORF">LCGC14_1430210</name>
</gene>
<feature type="region of interest" description="Disordered" evidence="1">
    <location>
        <begin position="1"/>
        <end position="27"/>
    </location>
</feature>
<accession>A0A0F9JP43</accession>
<sequence>MEKKRGYTPRGRKSHVWSPTPFPEGGSPTNYQSKCGLYYSIRMIDFVGTPLPTECKSCALPGGVR</sequence>
<name>A0A0F9JP43_9ZZZZ</name>